<name>A0A512JIU1_9HYPH</name>
<dbReference type="AlphaFoldDB" id="A0A512JIU1"/>
<protein>
    <submittedName>
        <fullName evidence="2">Uncharacterized protein</fullName>
    </submittedName>
</protein>
<evidence type="ECO:0000313" key="2">
    <source>
        <dbReference type="EMBL" id="GEP09854.1"/>
    </source>
</evidence>
<proteinExistence type="predicted"/>
<reference evidence="2 3" key="1">
    <citation type="submission" date="2019-07" db="EMBL/GenBank/DDBJ databases">
        <title>Whole genome shotgun sequence of Methylobacterium gnaphalii NBRC 107716.</title>
        <authorList>
            <person name="Hosoyama A."/>
            <person name="Uohara A."/>
            <person name="Ohji S."/>
            <person name="Ichikawa N."/>
        </authorList>
    </citation>
    <scope>NUCLEOTIDE SEQUENCE [LARGE SCALE GENOMIC DNA]</scope>
    <source>
        <strain evidence="2 3">NBRC 107716</strain>
    </source>
</reference>
<evidence type="ECO:0000313" key="3">
    <source>
        <dbReference type="Proteomes" id="UP000321750"/>
    </source>
</evidence>
<dbReference type="OrthoDB" id="8006096at2"/>
<dbReference type="RefSeq" id="WP_147046152.1">
    <property type="nucleotide sequence ID" value="NZ_BJZV01000007.1"/>
</dbReference>
<keyword evidence="1" id="KW-1133">Transmembrane helix</keyword>
<gene>
    <name evidence="2" type="ORF">MGN01_16990</name>
</gene>
<keyword evidence="1" id="KW-0812">Transmembrane</keyword>
<dbReference type="Proteomes" id="UP000321750">
    <property type="component" value="Unassembled WGS sequence"/>
</dbReference>
<keyword evidence="1" id="KW-0472">Membrane</keyword>
<sequence>MIRFYVANFSGKALRGVAYGLTWIGGLAVPVLFASRWCLDRAREWDPRLWQRGEHTDLHPPPGA</sequence>
<comment type="caution">
    <text evidence="2">The sequence shown here is derived from an EMBL/GenBank/DDBJ whole genome shotgun (WGS) entry which is preliminary data.</text>
</comment>
<keyword evidence="3" id="KW-1185">Reference proteome</keyword>
<dbReference type="EMBL" id="BJZV01000007">
    <property type="protein sequence ID" value="GEP09854.1"/>
    <property type="molecule type" value="Genomic_DNA"/>
</dbReference>
<evidence type="ECO:0000256" key="1">
    <source>
        <dbReference type="SAM" id="Phobius"/>
    </source>
</evidence>
<accession>A0A512JIU1</accession>
<feature type="transmembrane region" description="Helical" evidence="1">
    <location>
        <begin position="20"/>
        <end position="39"/>
    </location>
</feature>
<organism evidence="2 3">
    <name type="scientific">Methylobacterium gnaphalii</name>
    <dbReference type="NCBI Taxonomy" id="1010610"/>
    <lineage>
        <taxon>Bacteria</taxon>
        <taxon>Pseudomonadati</taxon>
        <taxon>Pseudomonadota</taxon>
        <taxon>Alphaproteobacteria</taxon>
        <taxon>Hyphomicrobiales</taxon>
        <taxon>Methylobacteriaceae</taxon>
        <taxon>Methylobacterium</taxon>
    </lineage>
</organism>